<keyword evidence="8" id="KW-1185">Reference proteome</keyword>
<dbReference type="OrthoDB" id="36455at2759"/>
<dbReference type="Pfam" id="PF00274">
    <property type="entry name" value="Glycolytic"/>
    <property type="match status" value="1"/>
</dbReference>
<dbReference type="PANTHER" id="PTHR11627">
    <property type="entry name" value="FRUCTOSE-BISPHOSPHATE ALDOLASE"/>
    <property type="match status" value="1"/>
</dbReference>
<keyword evidence="5" id="KW-0456">Lyase</keyword>
<protein>
    <recommendedName>
        <fullName evidence="3">fructose-bisphosphate aldolase</fullName>
        <ecNumber evidence="3">4.1.2.13</ecNumber>
    </recommendedName>
</protein>
<evidence type="ECO:0000313" key="7">
    <source>
        <dbReference type="EMBL" id="KAG5189118.1"/>
    </source>
</evidence>
<keyword evidence="4" id="KW-0324">Glycolysis</keyword>
<feature type="region of interest" description="Disordered" evidence="6">
    <location>
        <begin position="424"/>
        <end position="478"/>
    </location>
</feature>
<dbReference type="SUPFAM" id="SSF51569">
    <property type="entry name" value="Aldolase"/>
    <property type="match status" value="1"/>
</dbReference>
<evidence type="ECO:0000256" key="1">
    <source>
        <dbReference type="ARBA" id="ARBA00004714"/>
    </source>
</evidence>
<feature type="compositionally biased region" description="Low complexity" evidence="6">
    <location>
        <begin position="451"/>
        <end position="461"/>
    </location>
</feature>
<comment type="pathway">
    <text evidence="1">Carbohydrate degradation; glycolysis; D-glyceraldehyde 3-phosphate and glycerone phosphate from D-glucose: step 4/4.</text>
</comment>
<dbReference type="InterPro" id="IPR013785">
    <property type="entry name" value="Aldolase_TIM"/>
</dbReference>
<dbReference type="UniPathway" id="UPA00109">
    <property type="reaction ID" value="UER00183"/>
</dbReference>
<evidence type="ECO:0000256" key="3">
    <source>
        <dbReference type="ARBA" id="ARBA00013068"/>
    </source>
</evidence>
<accession>A0A835Z9U9</accession>
<evidence type="ECO:0000256" key="4">
    <source>
        <dbReference type="ARBA" id="ARBA00023152"/>
    </source>
</evidence>
<reference evidence="7" key="1">
    <citation type="submission" date="2021-02" db="EMBL/GenBank/DDBJ databases">
        <title>First Annotated Genome of the Yellow-green Alga Tribonema minus.</title>
        <authorList>
            <person name="Mahan K.M."/>
        </authorList>
    </citation>
    <scope>NUCLEOTIDE SEQUENCE</scope>
    <source>
        <strain evidence="7">UTEX B ZZ1240</strain>
    </source>
</reference>
<organism evidence="7 8">
    <name type="scientific">Tribonema minus</name>
    <dbReference type="NCBI Taxonomy" id="303371"/>
    <lineage>
        <taxon>Eukaryota</taxon>
        <taxon>Sar</taxon>
        <taxon>Stramenopiles</taxon>
        <taxon>Ochrophyta</taxon>
        <taxon>PX clade</taxon>
        <taxon>Xanthophyceae</taxon>
        <taxon>Tribonematales</taxon>
        <taxon>Tribonemataceae</taxon>
        <taxon>Tribonema</taxon>
    </lineage>
</organism>
<dbReference type="InterPro" id="IPR000741">
    <property type="entry name" value="FBA_I"/>
</dbReference>
<gene>
    <name evidence="7" type="ORF">JKP88DRAFT_197632</name>
</gene>
<dbReference type="Gene3D" id="3.20.20.70">
    <property type="entry name" value="Aldolase class I"/>
    <property type="match status" value="1"/>
</dbReference>
<comment type="caution">
    <text evidence="7">The sequence shown here is derived from an EMBL/GenBank/DDBJ whole genome shotgun (WGS) entry which is preliminary data.</text>
</comment>
<evidence type="ECO:0000256" key="2">
    <source>
        <dbReference type="ARBA" id="ARBA00010387"/>
    </source>
</evidence>
<dbReference type="EC" id="4.1.2.13" evidence="3"/>
<name>A0A835Z9U9_9STRA</name>
<dbReference type="GO" id="GO:0006096">
    <property type="term" value="P:glycolytic process"/>
    <property type="evidence" value="ECO:0007669"/>
    <property type="project" value="UniProtKB-UniPathway"/>
</dbReference>
<evidence type="ECO:0000256" key="6">
    <source>
        <dbReference type="SAM" id="MobiDB-lite"/>
    </source>
</evidence>
<dbReference type="AlphaFoldDB" id="A0A835Z9U9"/>
<dbReference type="Proteomes" id="UP000664859">
    <property type="component" value="Unassembled WGS sequence"/>
</dbReference>
<dbReference type="EMBL" id="JAFCMP010000057">
    <property type="protein sequence ID" value="KAG5189118.1"/>
    <property type="molecule type" value="Genomic_DNA"/>
</dbReference>
<evidence type="ECO:0000256" key="5">
    <source>
        <dbReference type="ARBA" id="ARBA00023239"/>
    </source>
</evidence>
<proteinExistence type="inferred from homology"/>
<comment type="similarity">
    <text evidence="2">Belongs to the class I fructose-bisphosphate aldolase family.</text>
</comment>
<sequence>MSSSVVTTGAVLVAAGAAGAATAFLTTTLRQQQKGVVATDTPPAIAVAAAEASLSKGPTLGEATAQHLREALEVAKQLTGEQKAELEAIAQQLTAPGKGVLAADESVSTIGKRLVKAGLQNDFETRRGYREVLLSHPDLGQYLAGAILHEETLDQVHSDGRTFVQVLSDKGVLVGVKTDRGLQPLIQSPTETQTLGMGDLLERSRRYRAKGARFAKWRAVLRLDAAAGTPTDAALALNAAQLAQYAALSQASAAGLVPIVEPELLIEGTHSAAEFAACTEVILGEVYAALAKAQVHLEGTLLKPQMAMAGIGAPSKHTREELVALTLAALRRRVPPAVPGVVFLSGGQSEEEATGNLNAIARAAGVGVAGAEGEALRRRHPWSLSFSFGRSLQASVLQVWSSGGGAAAAIDIAGALAKANAQAQQGAYEGPHPSLTGAASLHDPNRGWQGPPAAAAAAAAAPPAPDTVKGAEQATPLS</sequence>
<evidence type="ECO:0000313" key="8">
    <source>
        <dbReference type="Proteomes" id="UP000664859"/>
    </source>
</evidence>
<dbReference type="GO" id="GO:0004332">
    <property type="term" value="F:fructose-bisphosphate aldolase activity"/>
    <property type="evidence" value="ECO:0007669"/>
    <property type="project" value="UniProtKB-EC"/>
</dbReference>
<dbReference type="NCBIfam" id="NF033379">
    <property type="entry name" value="FrucBisAld_I"/>
    <property type="match status" value="1"/>
</dbReference>